<accession>A0ABC8V2J0</accession>
<sequence length="92" mass="10297">MAPKGEEKPQPSALQPAIAMEDLFTALNRHINRSKFNQAIKVADQVLAIAPGDDDAIRCKIVAFVKDDTIYEALLTINEYSRKFQMISAFSR</sequence>
<comment type="caution">
    <text evidence="1">The sequence shown here is derived from an EMBL/GenBank/DDBJ whole genome shotgun (WGS) entry which is preliminary data.</text>
</comment>
<protein>
    <submittedName>
        <fullName evidence="1">Uncharacterized protein</fullName>
    </submittedName>
</protein>
<name>A0ABC8V2J0_9AQUA</name>
<dbReference type="PANTHER" id="PTHR14094">
    <property type="entry name" value="SIGNAL RECOGNITION PARTICLE 72"/>
    <property type="match status" value="1"/>
</dbReference>
<dbReference type="EMBL" id="CAUOFW020009991">
    <property type="protein sequence ID" value="CAK9187479.1"/>
    <property type="molecule type" value="Genomic_DNA"/>
</dbReference>
<dbReference type="Gene3D" id="1.25.40.10">
    <property type="entry name" value="Tetratricopeptide repeat domain"/>
    <property type="match status" value="1"/>
</dbReference>
<dbReference type="InterPro" id="IPR011990">
    <property type="entry name" value="TPR-like_helical_dom_sf"/>
</dbReference>
<dbReference type="AlphaFoldDB" id="A0ABC8V2J0"/>
<keyword evidence="2" id="KW-1185">Reference proteome</keyword>
<dbReference type="PANTHER" id="PTHR14094:SF9">
    <property type="entry name" value="SIGNAL RECOGNITION PARTICLE SUBUNIT SRP72"/>
    <property type="match status" value="1"/>
</dbReference>
<reference evidence="1 2" key="1">
    <citation type="submission" date="2024-02" db="EMBL/GenBank/DDBJ databases">
        <authorList>
            <person name="Vignale AGUSTIN F."/>
            <person name="Sosa J E."/>
            <person name="Modenutti C."/>
        </authorList>
    </citation>
    <scope>NUCLEOTIDE SEQUENCE [LARGE SCALE GENOMIC DNA]</scope>
</reference>
<dbReference type="Proteomes" id="UP001642360">
    <property type="component" value="Unassembled WGS sequence"/>
</dbReference>
<proteinExistence type="predicted"/>
<dbReference type="InterPro" id="IPR026270">
    <property type="entry name" value="SRP72"/>
</dbReference>
<evidence type="ECO:0000313" key="2">
    <source>
        <dbReference type="Proteomes" id="UP001642360"/>
    </source>
</evidence>
<gene>
    <name evidence="1" type="ORF">ILEXP_LOCUS58035</name>
</gene>
<organism evidence="1 2">
    <name type="scientific">Ilex paraguariensis</name>
    <name type="common">yerba mate</name>
    <dbReference type="NCBI Taxonomy" id="185542"/>
    <lineage>
        <taxon>Eukaryota</taxon>
        <taxon>Viridiplantae</taxon>
        <taxon>Streptophyta</taxon>
        <taxon>Embryophyta</taxon>
        <taxon>Tracheophyta</taxon>
        <taxon>Spermatophyta</taxon>
        <taxon>Magnoliopsida</taxon>
        <taxon>eudicotyledons</taxon>
        <taxon>Gunneridae</taxon>
        <taxon>Pentapetalae</taxon>
        <taxon>asterids</taxon>
        <taxon>campanulids</taxon>
        <taxon>Aquifoliales</taxon>
        <taxon>Aquifoliaceae</taxon>
        <taxon>Ilex</taxon>
    </lineage>
</organism>
<evidence type="ECO:0000313" key="1">
    <source>
        <dbReference type="EMBL" id="CAK9187479.1"/>
    </source>
</evidence>